<dbReference type="AlphaFoldDB" id="A0A239WIU0"/>
<dbReference type="EMBL" id="LT906441">
    <property type="protein sequence ID" value="SNV34555.1"/>
    <property type="molecule type" value="Genomic_DNA"/>
</dbReference>
<evidence type="ECO:0000313" key="2">
    <source>
        <dbReference type="EMBL" id="SNV34555.1"/>
    </source>
</evidence>
<feature type="region of interest" description="Disordered" evidence="1">
    <location>
        <begin position="1"/>
        <end position="33"/>
    </location>
</feature>
<sequence length="241" mass="26541">MTMNDIPDLPVNWCDPDSVGAELPETDDVEADPQSVQIPPAESFEVLRRASEEELRAQERGEQIDPLESGRAAIAIALTPLCQLEGAIMLGVSLLDAVVKRVEQVDDDTVEVYLPDWLFDHEGLTSDEVPGLLVERVRRDMADPVVVSTMGEEAVEQLRSGLSAILAAQQHDAAEFSRHVNPDVDPEWIIDGCQEICVALAAHAATIGWQRPEVDVSNVFATLDMADDPDRVRTLLRQARR</sequence>
<proteinExistence type="predicted"/>
<dbReference type="Proteomes" id="UP000215332">
    <property type="component" value="Chromosome 1"/>
</dbReference>
<organism evidence="2 3">
    <name type="scientific">Cutibacterium granulosum</name>
    <dbReference type="NCBI Taxonomy" id="33011"/>
    <lineage>
        <taxon>Bacteria</taxon>
        <taxon>Bacillati</taxon>
        <taxon>Actinomycetota</taxon>
        <taxon>Actinomycetes</taxon>
        <taxon>Propionibacteriales</taxon>
        <taxon>Propionibacteriaceae</taxon>
        <taxon>Cutibacterium</taxon>
    </lineage>
</organism>
<reference evidence="2 3" key="1">
    <citation type="submission" date="2017-06" db="EMBL/GenBank/DDBJ databases">
        <authorList>
            <consortium name="Pathogen Informatics"/>
        </authorList>
    </citation>
    <scope>NUCLEOTIDE SEQUENCE [LARGE SCALE GENOMIC DNA]</scope>
    <source>
        <strain evidence="2 3">NCTC11865</strain>
    </source>
</reference>
<evidence type="ECO:0000256" key="1">
    <source>
        <dbReference type="SAM" id="MobiDB-lite"/>
    </source>
</evidence>
<accession>A0A239WIU0</accession>
<dbReference type="KEGG" id="cgrn:4412665_01138"/>
<dbReference type="RefSeq" id="WP_063284291.1">
    <property type="nucleotide sequence ID" value="NZ_LT906441.1"/>
</dbReference>
<evidence type="ECO:0000313" key="3">
    <source>
        <dbReference type="Proteomes" id="UP000215332"/>
    </source>
</evidence>
<protein>
    <submittedName>
        <fullName evidence="2">Uncharacterized protein</fullName>
    </submittedName>
</protein>
<gene>
    <name evidence="2" type="ORF">SAMEA4412665_01138</name>
</gene>
<name>A0A239WIU0_9ACTN</name>